<dbReference type="STRING" id="192903.SAMN04488513_101324"/>
<dbReference type="AlphaFoldDB" id="A0A1M6B8I1"/>
<dbReference type="NCBIfam" id="NF033205">
    <property type="entry name" value="IPExxxVDY"/>
    <property type="match status" value="1"/>
</dbReference>
<reference evidence="2" key="1">
    <citation type="submission" date="2016-11" db="EMBL/GenBank/DDBJ databases">
        <authorList>
            <person name="Varghese N."/>
            <person name="Submissions S."/>
        </authorList>
    </citation>
    <scope>NUCLEOTIDE SEQUENCE [LARGE SCALE GENOMIC DNA]</scope>
    <source>
        <strain evidence="2">DSM 19858</strain>
    </source>
</reference>
<evidence type="ECO:0000313" key="2">
    <source>
        <dbReference type="Proteomes" id="UP000184543"/>
    </source>
</evidence>
<evidence type="ECO:0008006" key="3">
    <source>
        <dbReference type="Google" id="ProtNLM"/>
    </source>
</evidence>
<name>A0A1M6B8I1_9FLAO</name>
<protein>
    <recommendedName>
        <fullName evidence="3">IPExxxVDY family protein</fullName>
    </recommendedName>
</protein>
<sequence>MVATHKMSIDFYEDSFDLIALHSSLEDYAMAYALNLYLKSNFRRRRKDLEISNDIAVSIFEWRDDINDRYWTFFPNHSVREDTSDRMDLFSNEPAYSMFTMVPEHRDVDYFIKIEHDDGASSTEKLLKTLLTVPNIVTAYRIDTDKLKSKNNLIY</sequence>
<keyword evidence="2" id="KW-1185">Reference proteome</keyword>
<dbReference type="Proteomes" id="UP000184543">
    <property type="component" value="Unassembled WGS sequence"/>
</dbReference>
<gene>
    <name evidence="1" type="ORF">SAMN04488513_101324</name>
</gene>
<accession>A0A1M6B8I1</accession>
<dbReference type="OrthoDB" id="676614at2"/>
<proteinExistence type="predicted"/>
<organism evidence="1 2">
    <name type="scientific">Pseudozobellia thermophila</name>
    <dbReference type="NCBI Taxonomy" id="192903"/>
    <lineage>
        <taxon>Bacteria</taxon>
        <taxon>Pseudomonadati</taxon>
        <taxon>Bacteroidota</taxon>
        <taxon>Flavobacteriia</taxon>
        <taxon>Flavobacteriales</taxon>
        <taxon>Flavobacteriaceae</taxon>
        <taxon>Pseudozobellia</taxon>
    </lineage>
</organism>
<dbReference type="InterPro" id="IPR047690">
    <property type="entry name" value="IPExxxVDY_fam"/>
</dbReference>
<dbReference type="EMBL" id="FQYU01000001">
    <property type="protein sequence ID" value="SHI45025.1"/>
    <property type="molecule type" value="Genomic_DNA"/>
</dbReference>
<evidence type="ECO:0000313" key="1">
    <source>
        <dbReference type="EMBL" id="SHI45025.1"/>
    </source>
</evidence>